<name>A0A5B7G8Q5_PORTR</name>
<evidence type="ECO:0000313" key="2">
    <source>
        <dbReference type="Proteomes" id="UP000324222"/>
    </source>
</evidence>
<dbReference type="EMBL" id="VSRR010011930">
    <property type="protein sequence ID" value="MPC53846.1"/>
    <property type="molecule type" value="Genomic_DNA"/>
</dbReference>
<dbReference type="AlphaFoldDB" id="A0A5B7G8Q5"/>
<keyword evidence="2" id="KW-1185">Reference proteome</keyword>
<comment type="caution">
    <text evidence="1">The sequence shown here is derived from an EMBL/GenBank/DDBJ whole genome shotgun (WGS) entry which is preliminary data.</text>
</comment>
<gene>
    <name evidence="1" type="ORF">E2C01_047748</name>
</gene>
<protein>
    <submittedName>
        <fullName evidence="1">Uncharacterized protein</fullName>
    </submittedName>
</protein>
<proteinExistence type="predicted"/>
<accession>A0A5B7G8Q5</accession>
<organism evidence="1 2">
    <name type="scientific">Portunus trituberculatus</name>
    <name type="common">Swimming crab</name>
    <name type="synonym">Neptunus trituberculatus</name>
    <dbReference type="NCBI Taxonomy" id="210409"/>
    <lineage>
        <taxon>Eukaryota</taxon>
        <taxon>Metazoa</taxon>
        <taxon>Ecdysozoa</taxon>
        <taxon>Arthropoda</taxon>
        <taxon>Crustacea</taxon>
        <taxon>Multicrustacea</taxon>
        <taxon>Malacostraca</taxon>
        <taxon>Eumalacostraca</taxon>
        <taxon>Eucarida</taxon>
        <taxon>Decapoda</taxon>
        <taxon>Pleocyemata</taxon>
        <taxon>Brachyura</taxon>
        <taxon>Eubrachyura</taxon>
        <taxon>Portunoidea</taxon>
        <taxon>Portunidae</taxon>
        <taxon>Portuninae</taxon>
        <taxon>Portunus</taxon>
    </lineage>
</organism>
<dbReference type="Proteomes" id="UP000324222">
    <property type="component" value="Unassembled WGS sequence"/>
</dbReference>
<evidence type="ECO:0000313" key="1">
    <source>
        <dbReference type="EMBL" id="MPC53846.1"/>
    </source>
</evidence>
<reference evidence="1 2" key="1">
    <citation type="submission" date="2019-05" db="EMBL/GenBank/DDBJ databases">
        <title>Another draft genome of Portunus trituberculatus and its Hox gene families provides insights of decapod evolution.</title>
        <authorList>
            <person name="Jeong J.-H."/>
            <person name="Song I."/>
            <person name="Kim S."/>
            <person name="Choi T."/>
            <person name="Kim D."/>
            <person name="Ryu S."/>
            <person name="Kim W."/>
        </authorList>
    </citation>
    <scope>NUCLEOTIDE SEQUENCE [LARGE SCALE GENOMIC DNA]</scope>
    <source>
        <tissue evidence="1">Muscle</tissue>
    </source>
</reference>
<sequence length="123" mass="13905">MLTTTAPVTRTLIRHPSLSSAIHYEHHVITAITATERLNHSPVYQSEPIQTARSTKHKFTKPQGKTFNRIHITYSYTNTMALHLLTSAPPVCQPLPISLTATATSDRFSFKTVKQLGRVRYYL</sequence>